<name>F6DSN9_DESRL</name>
<feature type="domain" description="LysM" evidence="1">
    <location>
        <begin position="75"/>
        <end position="120"/>
    </location>
</feature>
<evidence type="ECO:0000259" key="1">
    <source>
        <dbReference type="PROSITE" id="PS51782"/>
    </source>
</evidence>
<dbReference type="SUPFAM" id="SSF54106">
    <property type="entry name" value="LysM domain"/>
    <property type="match status" value="2"/>
</dbReference>
<dbReference type="Proteomes" id="UP000009234">
    <property type="component" value="Chromosome"/>
</dbReference>
<dbReference type="CDD" id="cd00118">
    <property type="entry name" value="LysM"/>
    <property type="match status" value="2"/>
</dbReference>
<dbReference type="InterPro" id="IPR018392">
    <property type="entry name" value="LysM"/>
</dbReference>
<dbReference type="OrthoDB" id="9815473at2"/>
<reference evidence="3" key="1">
    <citation type="submission" date="2011-05" db="EMBL/GenBank/DDBJ databases">
        <title>Complete sequence of Desulfotomaculum ruminis DSM 2154.</title>
        <authorList>
            <person name="Lucas S."/>
            <person name="Copeland A."/>
            <person name="Lapidus A."/>
            <person name="Cheng J.-F."/>
            <person name="Goodwin L."/>
            <person name="Pitluck S."/>
            <person name="Lu M."/>
            <person name="Detter J.C."/>
            <person name="Han C."/>
            <person name="Tapia R."/>
            <person name="Land M."/>
            <person name="Hauser L."/>
            <person name="Kyrpides N."/>
            <person name="Ivanova N."/>
            <person name="Mikhailova N."/>
            <person name="Pagani I."/>
            <person name="Stams A.J.M."/>
            <person name="Plugge C.M."/>
            <person name="Muyzer G."/>
            <person name="Kuever J."/>
            <person name="Parshina S.N."/>
            <person name="Ivanova A.E."/>
            <person name="Nazina T.N."/>
            <person name="Brambilla E."/>
            <person name="Spring S."/>
            <person name="Klenk H.-P."/>
            <person name="Woyke T."/>
        </authorList>
    </citation>
    <scope>NUCLEOTIDE SEQUENCE [LARGE SCALE GENOMIC DNA]</scope>
    <source>
        <strain evidence="3">ATCC 23193 / DSM 2154 / NCIB 8452 / DL</strain>
    </source>
</reference>
<dbReference type="SMART" id="SM00257">
    <property type="entry name" value="LysM"/>
    <property type="match status" value="2"/>
</dbReference>
<evidence type="ECO:0000313" key="3">
    <source>
        <dbReference type="Proteomes" id="UP000009234"/>
    </source>
</evidence>
<organism evidence="2 3">
    <name type="scientific">Desulforamulus ruminis (strain ATCC 23193 / DSM 2154 / NCIMB 8452 / DL)</name>
    <name type="common">Desulfotomaculum ruminis</name>
    <dbReference type="NCBI Taxonomy" id="696281"/>
    <lineage>
        <taxon>Bacteria</taxon>
        <taxon>Bacillati</taxon>
        <taxon>Bacillota</taxon>
        <taxon>Clostridia</taxon>
        <taxon>Eubacteriales</taxon>
        <taxon>Peptococcaceae</taxon>
        <taxon>Desulforamulus</taxon>
    </lineage>
</organism>
<dbReference type="PANTHER" id="PTHR33734:SF22">
    <property type="entry name" value="MEMBRANE-BOUND LYTIC MUREIN TRANSGLYCOSYLASE D"/>
    <property type="match status" value="1"/>
</dbReference>
<dbReference type="HOGENOM" id="CLU_010591_3_1_9"/>
<keyword evidence="3" id="KW-1185">Reference proteome</keyword>
<dbReference type="InterPro" id="IPR036779">
    <property type="entry name" value="LysM_dom_sf"/>
</dbReference>
<dbReference type="EMBL" id="CP002780">
    <property type="protein sequence ID" value="AEG58858.1"/>
    <property type="molecule type" value="Genomic_DNA"/>
</dbReference>
<dbReference type="PANTHER" id="PTHR33734">
    <property type="entry name" value="LYSM DOMAIN-CONTAINING GPI-ANCHORED PROTEIN 2"/>
    <property type="match status" value="1"/>
</dbReference>
<protein>
    <submittedName>
        <fullName evidence="2">Peptidoglycan-binding lysin domain protein</fullName>
    </submittedName>
</protein>
<gene>
    <name evidence="2" type="ordered locus">Desru_0573</name>
</gene>
<dbReference type="AlphaFoldDB" id="F6DSN9"/>
<dbReference type="RefSeq" id="WP_013840633.1">
    <property type="nucleotide sequence ID" value="NC_015589.1"/>
</dbReference>
<sequence length="121" mass="13338">MPARYPEDCPAGFISQYFVISGDTMSSIARQLGTSEEELVAANPHISDPNLLFPGDVLCVPGFRKPTTCPANFQNHYEVQFGDTFDSIAQKLNIPVDQLIAANPHIPNPEFIFPFDILCVP</sequence>
<proteinExistence type="predicted"/>
<dbReference type="STRING" id="696281.Desru_0573"/>
<reference evidence="2 3" key="2">
    <citation type="journal article" date="2012" name="Stand. Genomic Sci.">
        <title>Complete genome sequence of the sulfate-reducing firmicute Desulfotomaculum ruminis type strain (DL(T)).</title>
        <authorList>
            <person name="Spring S."/>
            <person name="Visser M."/>
            <person name="Lu M."/>
            <person name="Copeland A."/>
            <person name="Lapidus A."/>
            <person name="Lucas S."/>
            <person name="Cheng J.F."/>
            <person name="Han C."/>
            <person name="Tapia R."/>
            <person name="Goodwin L.A."/>
            <person name="Pitluck S."/>
            <person name="Ivanova N."/>
            <person name="Land M."/>
            <person name="Hauser L."/>
            <person name="Larimer F."/>
            <person name="Rohde M."/>
            <person name="Goker M."/>
            <person name="Detter J.C."/>
            <person name="Kyrpides N.C."/>
            <person name="Woyke T."/>
            <person name="Schaap P.J."/>
            <person name="Plugge C.M."/>
            <person name="Muyzer G."/>
            <person name="Kuever J."/>
            <person name="Pereira I.A."/>
            <person name="Parshina S.N."/>
            <person name="Bernier-Latmani R."/>
            <person name="Stams A.J."/>
            <person name="Klenk H.P."/>
        </authorList>
    </citation>
    <scope>NUCLEOTIDE SEQUENCE [LARGE SCALE GENOMIC DNA]</scope>
    <source>
        <strain evidence="3">ATCC 23193 / DSM 2154 / NCIB 8452 / DL</strain>
    </source>
</reference>
<accession>F6DSN9</accession>
<evidence type="ECO:0000313" key="2">
    <source>
        <dbReference type="EMBL" id="AEG58858.1"/>
    </source>
</evidence>
<dbReference type="Gene3D" id="3.10.350.10">
    <property type="entry name" value="LysM domain"/>
    <property type="match status" value="2"/>
</dbReference>
<dbReference type="KEGG" id="dru:Desru_0573"/>
<dbReference type="eggNOG" id="COG1388">
    <property type="taxonomic scope" value="Bacteria"/>
</dbReference>
<feature type="domain" description="LysM" evidence="1">
    <location>
        <begin position="15"/>
        <end position="60"/>
    </location>
</feature>
<dbReference type="PROSITE" id="PS51782">
    <property type="entry name" value="LYSM"/>
    <property type="match status" value="2"/>
</dbReference>
<dbReference type="Pfam" id="PF01476">
    <property type="entry name" value="LysM"/>
    <property type="match status" value="2"/>
</dbReference>